<protein>
    <submittedName>
        <fullName evidence="1">Uncharacterized protein</fullName>
    </submittedName>
</protein>
<gene>
    <name evidence="1" type="ORF">A2Z24_02960</name>
</gene>
<organism evidence="1 2">
    <name type="scientific">Candidatus Woykebacteria bacterium RBG_16_44_10</name>
    <dbReference type="NCBI Taxonomy" id="1802597"/>
    <lineage>
        <taxon>Bacteria</taxon>
        <taxon>Candidatus Woykeibacteriota</taxon>
    </lineage>
</organism>
<sequence length="149" mass="16545">MLVKFSKERREMKTRNVERLNHRLGIGLLLLTPEARAAARLVKLPGNQRKIKIELRPGGVLVMKGGGEQKLNRLGSLICQRAAGIPVVYCLAAMKVAKNGSPLAVVVVGVLRCPECSYLSGIMVRSGEYFDTLCLECGHEGQQRWFQQR</sequence>
<reference evidence="1 2" key="1">
    <citation type="journal article" date="2016" name="Nat. Commun.">
        <title>Thousands of microbial genomes shed light on interconnected biogeochemical processes in an aquifer system.</title>
        <authorList>
            <person name="Anantharaman K."/>
            <person name="Brown C.T."/>
            <person name="Hug L.A."/>
            <person name="Sharon I."/>
            <person name="Castelle C.J."/>
            <person name="Probst A.J."/>
            <person name="Thomas B.C."/>
            <person name="Singh A."/>
            <person name="Wilkins M.J."/>
            <person name="Karaoz U."/>
            <person name="Brodie E.L."/>
            <person name="Williams K.H."/>
            <person name="Hubbard S.S."/>
            <person name="Banfield J.F."/>
        </authorList>
    </citation>
    <scope>NUCLEOTIDE SEQUENCE [LARGE SCALE GENOMIC DNA]</scope>
</reference>
<accession>A0A1G1WCL0</accession>
<proteinExistence type="predicted"/>
<evidence type="ECO:0000313" key="1">
    <source>
        <dbReference type="EMBL" id="OGY25425.1"/>
    </source>
</evidence>
<evidence type="ECO:0000313" key="2">
    <source>
        <dbReference type="Proteomes" id="UP000177588"/>
    </source>
</evidence>
<dbReference type="Proteomes" id="UP000177588">
    <property type="component" value="Unassembled WGS sequence"/>
</dbReference>
<comment type="caution">
    <text evidence="1">The sequence shown here is derived from an EMBL/GenBank/DDBJ whole genome shotgun (WGS) entry which is preliminary data.</text>
</comment>
<name>A0A1G1WCL0_9BACT</name>
<dbReference type="AlphaFoldDB" id="A0A1G1WCL0"/>
<dbReference type="EMBL" id="MHCT01000029">
    <property type="protein sequence ID" value="OGY25425.1"/>
    <property type="molecule type" value="Genomic_DNA"/>
</dbReference>